<gene>
    <name evidence="1" type="ORF">ACFFIA_21535</name>
</gene>
<dbReference type="EMBL" id="JBHLUH010000042">
    <property type="protein sequence ID" value="MFC0530250.1"/>
    <property type="molecule type" value="Genomic_DNA"/>
</dbReference>
<dbReference type="Proteomes" id="UP001589867">
    <property type="component" value="Unassembled WGS sequence"/>
</dbReference>
<dbReference type="RefSeq" id="WP_377253411.1">
    <property type="nucleotide sequence ID" value="NZ_JBHLUH010000042.1"/>
</dbReference>
<sequence>MMLPINSDAAKAVVTVAAQRIAAYADRNQIPIDQMRCEELADDLVHVYQAFFAGLTHRSPSPGPQPTG</sequence>
<accession>A0ABV6M6D1</accession>
<protein>
    <submittedName>
        <fullName evidence="1">Uncharacterized protein</fullName>
    </submittedName>
</protein>
<comment type="caution">
    <text evidence="1">The sequence shown here is derived from an EMBL/GenBank/DDBJ whole genome shotgun (WGS) entry which is preliminary data.</text>
</comment>
<keyword evidence="2" id="KW-1185">Reference proteome</keyword>
<evidence type="ECO:0000313" key="1">
    <source>
        <dbReference type="EMBL" id="MFC0530250.1"/>
    </source>
</evidence>
<evidence type="ECO:0000313" key="2">
    <source>
        <dbReference type="Proteomes" id="UP001589867"/>
    </source>
</evidence>
<organism evidence="1 2">
    <name type="scientific">Phytohabitans kaempferiae</name>
    <dbReference type="NCBI Taxonomy" id="1620943"/>
    <lineage>
        <taxon>Bacteria</taxon>
        <taxon>Bacillati</taxon>
        <taxon>Actinomycetota</taxon>
        <taxon>Actinomycetes</taxon>
        <taxon>Micromonosporales</taxon>
        <taxon>Micromonosporaceae</taxon>
    </lineage>
</organism>
<reference evidence="1 2" key="1">
    <citation type="submission" date="2024-09" db="EMBL/GenBank/DDBJ databases">
        <authorList>
            <person name="Sun Q."/>
            <person name="Mori K."/>
        </authorList>
    </citation>
    <scope>NUCLEOTIDE SEQUENCE [LARGE SCALE GENOMIC DNA]</scope>
    <source>
        <strain evidence="1 2">TBRC 3947</strain>
    </source>
</reference>
<name>A0ABV6M6D1_9ACTN</name>
<proteinExistence type="predicted"/>